<organism evidence="4 5">
    <name type="scientific">Synchytrium microbalum</name>
    <dbReference type="NCBI Taxonomy" id="1806994"/>
    <lineage>
        <taxon>Eukaryota</taxon>
        <taxon>Fungi</taxon>
        <taxon>Fungi incertae sedis</taxon>
        <taxon>Chytridiomycota</taxon>
        <taxon>Chytridiomycota incertae sedis</taxon>
        <taxon>Chytridiomycetes</taxon>
        <taxon>Synchytriales</taxon>
        <taxon>Synchytriaceae</taxon>
        <taxon>Synchytrium</taxon>
    </lineage>
</organism>
<dbReference type="PANTHER" id="PTHR44436">
    <property type="entry name" value="F-BOX/WD REPEAT-CONTAINING PROTEIN 2"/>
    <property type="match status" value="1"/>
</dbReference>
<dbReference type="InterPro" id="IPR036047">
    <property type="entry name" value="F-box-like_dom_sf"/>
</dbReference>
<dbReference type="AlphaFoldDB" id="A0A507BW91"/>
<dbReference type="SUPFAM" id="SSF50978">
    <property type="entry name" value="WD40 repeat-like"/>
    <property type="match status" value="1"/>
</dbReference>
<proteinExistence type="predicted"/>
<name>A0A507BW91_9FUNG</name>
<gene>
    <name evidence="4" type="ORF">SmJEL517_g05415</name>
</gene>
<dbReference type="InterPro" id="IPR036322">
    <property type="entry name" value="WD40_repeat_dom_sf"/>
</dbReference>
<dbReference type="Proteomes" id="UP000319731">
    <property type="component" value="Unassembled WGS sequence"/>
</dbReference>
<dbReference type="RefSeq" id="XP_031022661.1">
    <property type="nucleotide sequence ID" value="XM_031171341.1"/>
</dbReference>
<dbReference type="Gene3D" id="1.20.1280.50">
    <property type="match status" value="1"/>
</dbReference>
<dbReference type="Pfam" id="PF25499">
    <property type="entry name" value="Beta-prop_pof12"/>
    <property type="match status" value="1"/>
</dbReference>
<dbReference type="PROSITE" id="PS50181">
    <property type="entry name" value="FBOX"/>
    <property type="match status" value="1"/>
</dbReference>
<keyword evidence="1" id="KW-0853">WD repeat</keyword>
<accession>A0A507BW91</accession>
<dbReference type="EMBL" id="QEAO01000049">
    <property type="protein sequence ID" value="TPX31169.1"/>
    <property type="molecule type" value="Genomic_DNA"/>
</dbReference>
<feature type="domain" description="F-box" evidence="3">
    <location>
        <begin position="29"/>
        <end position="75"/>
    </location>
</feature>
<keyword evidence="2" id="KW-0677">Repeat</keyword>
<dbReference type="InterPro" id="IPR042627">
    <property type="entry name" value="FBXW2"/>
</dbReference>
<dbReference type="InterPro" id="IPR015943">
    <property type="entry name" value="WD40/YVTN_repeat-like_dom_sf"/>
</dbReference>
<evidence type="ECO:0000313" key="5">
    <source>
        <dbReference type="Proteomes" id="UP000319731"/>
    </source>
</evidence>
<dbReference type="PANTHER" id="PTHR44436:SF1">
    <property type="entry name" value="F-BOX_WD REPEAT-CONTAINING PROTEIN 2"/>
    <property type="match status" value="1"/>
</dbReference>
<evidence type="ECO:0000259" key="3">
    <source>
        <dbReference type="PROSITE" id="PS50181"/>
    </source>
</evidence>
<dbReference type="Pfam" id="PF12937">
    <property type="entry name" value="F-box-like"/>
    <property type="match status" value="1"/>
</dbReference>
<dbReference type="SUPFAM" id="SSF81383">
    <property type="entry name" value="F-box domain"/>
    <property type="match status" value="1"/>
</dbReference>
<dbReference type="InterPro" id="IPR001680">
    <property type="entry name" value="WD40_rpt"/>
</dbReference>
<evidence type="ECO:0000256" key="1">
    <source>
        <dbReference type="ARBA" id="ARBA00022574"/>
    </source>
</evidence>
<comment type="caution">
    <text evidence="4">The sequence shown here is derived from an EMBL/GenBank/DDBJ whole genome shotgun (WGS) entry which is preliminary data.</text>
</comment>
<dbReference type="InterPro" id="IPR001810">
    <property type="entry name" value="F-box_dom"/>
</dbReference>
<keyword evidence="5" id="KW-1185">Reference proteome</keyword>
<dbReference type="OrthoDB" id="2097785at2759"/>
<dbReference type="SMART" id="SM00256">
    <property type="entry name" value="FBOX"/>
    <property type="match status" value="1"/>
</dbReference>
<dbReference type="Gene3D" id="2.130.10.10">
    <property type="entry name" value="YVTN repeat-like/Quinoprotein amine dehydrogenase"/>
    <property type="match status" value="1"/>
</dbReference>
<sequence>MLQVSKKRKRPRAPSPADEPVTAIVTALADFTTLFSDEIVLTIFQYLKDSQLCNLASVSQTWNRLALDRQLWKRLFLNHFFLKPPSSPLTARELEAEPGNASMLMNQAKNWHSMYRLQHKWANGTCKVSTIPTATDMHHATHIGYVNDTLISCAGRTVQISHIPSQKVFSRFDLEETRRPEAYITCVNVTYVVDEVPTIVVGLSDGCILTYRMSDSHAVDFISAFIPSHPKPAISTLTLCDDVIVSVSADFCLGIYQMLQTSTKAVLRLLHSLKSFVSWAPTDIYTVRKGERETPWASVPQYVTYISYSVPLYGEGGWEVGLQELIFDIWAIVSSRSFRPSDSVNRHDSVLERCGDPVTCIRFKYPYLVTGHSDNTVRVYTLSSIPRMHHSPLLILTHSTTLFSHSSTVRAVDFDVPTGRMITAGRDGIKLWNLPTEGVNDPILDGPSFPVKCITTIREIGAVDVSRGVVDVKFDEGRIVTLAQNSVRVLSFFDS</sequence>
<dbReference type="SMART" id="SM00320">
    <property type="entry name" value="WD40"/>
    <property type="match status" value="3"/>
</dbReference>
<evidence type="ECO:0000313" key="4">
    <source>
        <dbReference type="EMBL" id="TPX31169.1"/>
    </source>
</evidence>
<protein>
    <recommendedName>
        <fullName evidence="3">F-box domain-containing protein</fullName>
    </recommendedName>
</protein>
<reference evidence="4 5" key="1">
    <citation type="journal article" date="2019" name="Sci. Rep.">
        <title>Comparative genomics of chytrid fungi reveal insights into the obligate biotrophic and pathogenic lifestyle of Synchytrium endobioticum.</title>
        <authorList>
            <person name="van de Vossenberg B.T.L.H."/>
            <person name="Warris S."/>
            <person name="Nguyen H.D.T."/>
            <person name="van Gent-Pelzer M.P.E."/>
            <person name="Joly D.L."/>
            <person name="van de Geest H.C."/>
            <person name="Bonants P.J.M."/>
            <person name="Smith D.S."/>
            <person name="Levesque C.A."/>
            <person name="van der Lee T.A.J."/>
        </authorList>
    </citation>
    <scope>NUCLEOTIDE SEQUENCE [LARGE SCALE GENOMIC DNA]</scope>
    <source>
        <strain evidence="4 5">JEL517</strain>
    </source>
</reference>
<dbReference type="GeneID" id="42006638"/>
<dbReference type="STRING" id="1806994.A0A507BW91"/>
<evidence type="ECO:0000256" key="2">
    <source>
        <dbReference type="ARBA" id="ARBA00022737"/>
    </source>
</evidence>